<dbReference type="EMBL" id="KQ086334">
    <property type="protein sequence ID" value="KLO05267.1"/>
    <property type="molecule type" value="Genomic_DNA"/>
</dbReference>
<dbReference type="OrthoDB" id="3232438at2759"/>
<evidence type="ECO:0000313" key="3">
    <source>
        <dbReference type="EMBL" id="KLO05267.1"/>
    </source>
</evidence>
<feature type="compositionally biased region" description="Polar residues" evidence="1">
    <location>
        <begin position="1"/>
        <end position="11"/>
    </location>
</feature>
<accession>A0A0H2R1R1</accession>
<dbReference type="InterPro" id="IPR049233">
    <property type="entry name" value="DUF6830"/>
</dbReference>
<gene>
    <name evidence="3" type="ORF">SCHPADRAFT_839614</name>
</gene>
<feature type="compositionally biased region" description="Pro residues" evidence="1">
    <location>
        <begin position="45"/>
        <end position="54"/>
    </location>
</feature>
<dbReference type="InParanoid" id="A0A0H2R1R1"/>
<keyword evidence="4" id="KW-1185">Reference proteome</keyword>
<name>A0A0H2R1R1_9AGAM</name>
<evidence type="ECO:0000313" key="4">
    <source>
        <dbReference type="Proteomes" id="UP000053477"/>
    </source>
</evidence>
<feature type="compositionally biased region" description="Polar residues" evidence="1">
    <location>
        <begin position="34"/>
        <end position="43"/>
    </location>
</feature>
<evidence type="ECO:0000256" key="1">
    <source>
        <dbReference type="SAM" id="MobiDB-lite"/>
    </source>
</evidence>
<reference evidence="3 4" key="1">
    <citation type="submission" date="2015-04" db="EMBL/GenBank/DDBJ databases">
        <title>Complete genome sequence of Schizopora paradoxa KUC8140, a cosmopolitan wood degrader in East Asia.</title>
        <authorList>
            <consortium name="DOE Joint Genome Institute"/>
            <person name="Min B."/>
            <person name="Park H."/>
            <person name="Jang Y."/>
            <person name="Kim J.-J."/>
            <person name="Kim K.H."/>
            <person name="Pangilinan J."/>
            <person name="Lipzen A."/>
            <person name="Riley R."/>
            <person name="Grigoriev I.V."/>
            <person name="Spatafora J.W."/>
            <person name="Choi I.-G."/>
        </authorList>
    </citation>
    <scope>NUCLEOTIDE SEQUENCE [LARGE SCALE GENOMIC DNA]</scope>
    <source>
        <strain evidence="3 4">KUC8140</strain>
    </source>
</reference>
<sequence length="937" mass="107092">MQQRRGWSQPTVRFAADVEELGKPSGPSSHVRPNATTSTSRSPSFEPPDNPLDNPPVTDTPDAPNSGSIPGTRPTGDVGPFVYHPTAGQCYGYGPNILANVWLTDRFREERKENIYYPFSCEEDLEVAFWLVEQGLSISQIDKFMKLKFIKSHPLSFTSAAQLIDRIEMLPKPPSWKCREITVKGGKTTKPISFFYRDGLECFLYLFGNPIFNGYMELRPYKHFEDEFQKGETLGLVMLASDEAQLTNHYGDKNSHGVYLSCGNIKKELRGIASAKCWVKVAEIPVVTFVEKGLQKFLTNILIHQCLDIVTDNLKLRSHDPIYAPDPEGCIRFVRPFLCAHLGDNPEQQCLACVPENSSAVSIANFHDLGKATACRPRTAEYTLDRISKLRDVLGDNINDLPLLKSTASDMYLNGVLEPYWRDWKFADPSIFITPDALHQWHIFFVDHPMKWARHFLDDKEMDRRISVLQRRIGFRTFPTGFTRFTQHTGRENRDLQRSFIGIIAGHPKITDNIMKAFRGLMDYIYIAQYDSQSTETLRLLRESLKKFHRNKGYISRTGIRDGTRTKGKFNIRKLETFHQTPRIIREIGSAPQFSTDYTERFHIDFAKDLYKMTNRKEWEGQMCRILDRFDKIALFSMALDWKLSAAASDSELSNGGSSGLKRFHARITHLGKYLPKPEKDSFTEVLKPTSTRVIAKSATTAFALTARISFRKKTIAEVSGIYRLPALLDTILSFYNCEVDHQLAFDTIDCWDRVRVQLHLHHDETAIADPYKVAAIPPSDLLPFGLCNFVLVVDRRGLQYRGIQCNGNSHYVAQLRLIFRPFTQHKGRNAAAQRPILAYVEPLKPAPKTISLQSDGSYDHVPDDNIEMFRLVRDLNQDHSRRGLIIPLKDIWRPIDVIPKFGEACPEEWTSLNSVELADEFYVNSFADKQTFQAVY</sequence>
<dbReference type="Pfam" id="PF18759">
    <property type="entry name" value="Plavaka"/>
    <property type="match status" value="1"/>
</dbReference>
<feature type="domain" description="DUF6830" evidence="2">
    <location>
        <begin position="683"/>
        <end position="794"/>
    </location>
</feature>
<evidence type="ECO:0000259" key="2">
    <source>
        <dbReference type="Pfam" id="PF20722"/>
    </source>
</evidence>
<dbReference type="AlphaFoldDB" id="A0A0H2R1R1"/>
<dbReference type="InterPro" id="IPR041078">
    <property type="entry name" value="Plavaka"/>
</dbReference>
<protein>
    <recommendedName>
        <fullName evidence="2">DUF6830 domain-containing protein</fullName>
    </recommendedName>
</protein>
<proteinExistence type="predicted"/>
<dbReference type="Proteomes" id="UP000053477">
    <property type="component" value="Unassembled WGS sequence"/>
</dbReference>
<organism evidence="3 4">
    <name type="scientific">Schizopora paradoxa</name>
    <dbReference type="NCBI Taxonomy" id="27342"/>
    <lineage>
        <taxon>Eukaryota</taxon>
        <taxon>Fungi</taxon>
        <taxon>Dikarya</taxon>
        <taxon>Basidiomycota</taxon>
        <taxon>Agaricomycotina</taxon>
        <taxon>Agaricomycetes</taxon>
        <taxon>Hymenochaetales</taxon>
        <taxon>Schizoporaceae</taxon>
        <taxon>Schizopora</taxon>
    </lineage>
</organism>
<dbReference type="Pfam" id="PF20722">
    <property type="entry name" value="DUF6830"/>
    <property type="match status" value="1"/>
</dbReference>
<feature type="region of interest" description="Disordered" evidence="1">
    <location>
        <begin position="1"/>
        <end position="80"/>
    </location>
</feature>